<organism evidence="1 2">
    <name type="scientific">Gopherus agassizii</name>
    <name type="common">Agassiz's desert tortoise</name>
    <dbReference type="NCBI Taxonomy" id="38772"/>
    <lineage>
        <taxon>Eukaryota</taxon>
        <taxon>Metazoa</taxon>
        <taxon>Chordata</taxon>
        <taxon>Craniata</taxon>
        <taxon>Vertebrata</taxon>
        <taxon>Euteleostomi</taxon>
        <taxon>Archelosauria</taxon>
        <taxon>Testudinata</taxon>
        <taxon>Testudines</taxon>
        <taxon>Cryptodira</taxon>
        <taxon>Durocryptodira</taxon>
        <taxon>Testudinoidea</taxon>
        <taxon>Testudinidae</taxon>
        <taxon>Gopherus</taxon>
    </lineage>
</organism>
<reference evidence="1" key="2">
    <citation type="submission" date="2025-08" db="UniProtKB">
        <authorList>
            <consortium name="Ensembl"/>
        </authorList>
    </citation>
    <scope>IDENTIFICATION</scope>
</reference>
<name>A0A452GFM0_9SAUR</name>
<reference evidence="1" key="3">
    <citation type="submission" date="2025-09" db="UniProtKB">
        <authorList>
            <consortium name="Ensembl"/>
        </authorList>
    </citation>
    <scope>IDENTIFICATION</scope>
</reference>
<proteinExistence type="predicted"/>
<keyword evidence="2" id="KW-1185">Reference proteome</keyword>
<evidence type="ECO:0000313" key="2">
    <source>
        <dbReference type="Proteomes" id="UP000291020"/>
    </source>
</evidence>
<sequence>MRRSPLGHPRQLLLGASLEVIPALLHLLARPLPAGDGIDLGSDALPDAPALGHRHLPALGAIQLGVVGAHLLDEDLVLLVGEAGLAQTGDLLSVPGHAWRPVERGRWGVPGGRGYPARRGGPHGGARGRGHLIPRAAPPLTARGSGSQQTQVASLCQLYPGQLPLSQQGAQALSRLR</sequence>
<dbReference type="Ensembl" id="ENSGAGT00000000408.1">
    <property type="protein sequence ID" value="ENSGAGP00000000363.1"/>
    <property type="gene ID" value="ENSGAGG00000000296.1"/>
</dbReference>
<evidence type="ECO:0000313" key="1">
    <source>
        <dbReference type="Ensembl" id="ENSGAGP00000000363.1"/>
    </source>
</evidence>
<accession>A0A452GFM0</accession>
<reference evidence="2" key="1">
    <citation type="journal article" date="2017" name="PLoS ONE">
        <title>The Agassiz's desert tortoise genome provides a resource for the conservation of a threatened species.</title>
        <authorList>
            <person name="Tollis M."/>
            <person name="DeNardo D.F."/>
            <person name="Cornelius J.A."/>
            <person name="Dolby G.A."/>
            <person name="Edwards T."/>
            <person name="Henen B.T."/>
            <person name="Karl A.E."/>
            <person name="Murphy R.W."/>
            <person name="Kusumi K."/>
        </authorList>
    </citation>
    <scope>NUCLEOTIDE SEQUENCE [LARGE SCALE GENOMIC DNA]</scope>
</reference>
<dbReference type="Proteomes" id="UP000291020">
    <property type="component" value="Unassembled WGS sequence"/>
</dbReference>
<protein>
    <submittedName>
        <fullName evidence="1">Uncharacterized protein</fullName>
    </submittedName>
</protein>
<dbReference type="AlphaFoldDB" id="A0A452GFM0"/>